<evidence type="ECO:0000259" key="10">
    <source>
        <dbReference type="PROSITE" id="PS51198"/>
    </source>
</evidence>
<keyword evidence="2 9" id="KW-0378">Hydrolase</keyword>
<evidence type="ECO:0000256" key="7">
    <source>
        <dbReference type="ARBA" id="ARBA00034808"/>
    </source>
</evidence>
<dbReference type="Pfam" id="PF13361">
    <property type="entry name" value="UvrD_C"/>
    <property type="match status" value="1"/>
</dbReference>
<dbReference type="InterPro" id="IPR014017">
    <property type="entry name" value="DNA_helicase_UvrD-like_C"/>
</dbReference>
<evidence type="ECO:0000256" key="9">
    <source>
        <dbReference type="PROSITE-ProRule" id="PRU00560"/>
    </source>
</evidence>
<dbReference type="InterPro" id="IPR014016">
    <property type="entry name" value="UvrD-like_ATP-bd"/>
</dbReference>
<dbReference type="EMBL" id="BQKA01000033">
    <property type="protein sequence ID" value="GJM50881.1"/>
    <property type="molecule type" value="Genomic_DNA"/>
</dbReference>
<keyword evidence="1 9" id="KW-0547">Nucleotide-binding</keyword>
<keyword evidence="5" id="KW-0413">Isomerase</keyword>
<evidence type="ECO:0000256" key="4">
    <source>
        <dbReference type="ARBA" id="ARBA00022840"/>
    </source>
</evidence>
<evidence type="ECO:0000256" key="1">
    <source>
        <dbReference type="ARBA" id="ARBA00022741"/>
    </source>
</evidence>
<dbReference type="RefSeq" id="WP_264845633.1">
    <property type="nucleotide sequence ID" value="NZ_BPMA01000012.1"/>
</dbReference>
<feature type="binding site" evidence="9">
    <location>
        <begin position="11"/>
        <end position="18"/>
    </location>
    <ligand>
        <name>ATP</name>
        <dbReference type="ChEBI" id="CHEBI:30616"/>
    </ligand>
</feature>
<dbReference type="GO" id="GO:0016787">
    <property type="term" value="F:hydrolase activity"/>
    <property type="evidence" value="ECO:0007669"/>
    <property type="project" value="UniProtKB-UniRule"/>
</dbReference>
<evidence type="ECO:0000313" key="11">
    <source>
        <dbReference type="EMBL" id="GJM50881.1"/>
    </source>
</evidence>
<dbReference type="Pfam" id="PF00580">
    <property type="entry name" value="UvrD-helicase"/>
    <property type="match status" value="2"/>
</dbReference>
<name>A0AAV5AY49_9FLAO</name>
<protein>
    <recommendedName>
        <fullName evidence="7">DNA 3'-5' helicase</fullName>
        <ecNumber evidence="7">5.6.2.4</ecNumber>
    </recommendedName>
</protein>
<organism evidence="11 13">
    <name type="scientific">Capnocytophaga catalasegens</name>
    <dbReference type="NCBI Taxonomy" id="1004260"/>
    <lineage>
        <taxon>Bacteria</taxon>
        <taxon>Pseudomonadati</taxon>
        <taxon>Bacteroidota</taxon>
        <taxon>Flavobacteriia</taxon>
        <taxon>Flavobacteriales</taxon>
        <taxon>Flavobacteriaceae</taxon>
        <taxon>Capnocytophaga</taxon>
    </lineage>
</organism>
<evidence type="ECO:0000256" key="8">
    <source>
        <dbReference type="ARBA" id="ARBA00048988"/>
    </source>
</evidence>
<evidence type="ECO:0000313" key="13">
    <source>
        <dbReference type="Proteomes" id="UP001207736"/>
    </source>
</evidence>
<dbReference type="Proteomes" id="UP001207736">
    <property type="component" value="Unassembled WGS sequence"/>
</dbReference>
<dbReference type="Gene3D" id="1.10.3170.10">
    <property type="entry name" value="Recbcd, chain B, domain 2"/>
    <property type="match status" value="1"/>
</dbReference>
<feature type="domain" description="UvrD-like helicase ATP-binding" evidence="10">
    <location>
        <begin position="1"/>
        <end position="475"/>
    </location>
</feature>
<keyword evidence="3 9" id="KW-0347">Helicase</keyword>
<dbReference type="GO" id="GO:0005829">
    <property type="term" value="C:cytosol"/>
    <property type="evidence" value="ECO:0007669"/>
    <property type="project" value="TreeGrafter"/>
</dbReference>
<keyword evidence="4 9" id="KW-0067">ATP-binding</keyword>
<dbReference type="Gene3D" id="3.40.50.300">
    <property type="entry name" value="P-loop containing nucleotide triphosphate hydrolases"/>
    <property type="match status" value="3"/>
</dbReference>
<evidence type="ECO:0000256" key="2">
    <source>
        <dbReference type="ARBA" id="ARBA00022801"/>
    </source>
</evidence>
<reference evidence="11 14" key="1">
    <citation type="submission" date="2021-11" db="EMBL/GenBank/DDBJ databases">
        <title>Draft genome sequence of Capnocytophaga sp. strain KC07075 isolated from cat oral cavity.</title>
        <authorList>
            <person name="Suzuki M."/>
            <person name="Imaoka K."/>
            <person name="Kimura M."/>
            <person name="Morikawa S."/>
            <person name="Maeda K."/>
        </authorList>
    </citation>
    <scope>NUCLEOTIDE SEQUENCE</scope>
    <source>
        <strain evidence="11">KC07075</strain>
        <strain evidence="12 14">KC07079</strain>
    </source>
</reference>
<comment type="catalytic activity">
    <reaction evidence="6">
        <text>Couples ATP hydrolysis with the unwinding of duplex DNA by translocating in the 3'-5' direction.</text>
        <dbReference type="EC" id="5.6.2.4"/>
    </reaction>
</comment>
<dbReference type="InterPro" id="IPR027417">
    <property type="entry name" value="P-loop_NTPase"/>
</dbReference>
<dbReference type="PANTHER" id="PTHR11070:SF67">
    <property type="entry name" value="DNA 3'-5' HELICASE"/>
    <property type="match status" value="1"/>
</dbReference>
<keyword evidence="14" id="KW-1185">Reference proteome</keyword>
<dbReference type="AlphaFoldDB" id="A0AAV5AY49"/>
<dbReference type="InterPro" id="IPR000212">
    <property type="entry name" value="DNA_helicase_UvrD/REP"/>
</dbReference>
<dbReference type="GO" id="GO:0000725">
    <property type="term" value="P:recombinational repair"/>
    <property type="evidence" value="ECO:0007669"/>
    <property type="project" value="TreeGrafter"/>
</dbReference>
<dbReference type="SUPFAM" id="SSF52540">
    <property type="entry name" value="P-loop containing nucleoside triphosphate hydrolases"/>
    <property type="match status" value="1"/>
</dbReference>
<evidence type="ECO:0000313" key="14">
    <source>
        <dbReference type="Proteomes" id="UP001208692"/>
    </source>
</evidence>
<dbReference type="Proteomes" id="UP001208692">
    <property type="component" value="Unassembled WGS sequence"/>
</dbReference>
<gene>
    <name evidence="11" type="ORF">RCZ15_18540</name>
    <name evidence="12" type="ORF">RCZ16_03520</name>
</gene>
<evidence type="ECO:0000256" key="6">
    <source>
        <dbReference type="ARBA" id="ARBA00034617"/>
    </source>
</evidence>
<dbReference type="GO" id="GO:0005524">
    <property type="term" value="F:ATP binding"/>
    <property type="evidence" value="ECO:0007669"/>
    <property type="project" value="UniProtKB-UniRule"/>
</dbReference>
<comment type="catalytic activity">
    <reaction evidence="8">
        <text>ATP + H2O = ADP + phosphate + H(+)</text>
        <dbReference type="Rhea" id="RHEA:13065"/>
        <dbReference type="ChEBI" id="CHEBI:15377"/>
        <dbReference type="ChEBI" id="CHEBI:15378"/>
        <dbReference type="ChEBI" id="CHEBI:30616"/>
        <dbReference type="ChEBI" id="CHEBI:43474"/>
        <dbReference type="ChEBI" id="CHEBI:456216"/>
        <dbReference type="EC" id="5.6.2.4"/>
    </reaction>
</comment>
<sequence length="1055" mass="123044">MEKSSYIIYNASAGSGKTFTLVKTFLKIILKTQNPDIFRSLLAITFTNKAVGEMKSRIIEKLSIFSDIEKAKKEPMFSQIRSELQLSEKTLSERASRVLKQILHNYSALSITTIDGFNHQLIRNFAFDLHLNPNFEVFLDVDDLIRQAVDNLLKKIGEDTQITELLIEFSKDKIRDNKNWDITTELLQVAKLLTIENNYEYLQSFQDKTLDDFDQLKKNTKQQLQFVKKSMIKNADNFFELADKQGWESEDFSHGSAYKFFKKIKENPNENIESSLETQWAIHIEDKPLYTKTLAKKNPQKASELDEYQNIIALYFRNIESDYHYKKYYQNILKNITPLAVLRSIQKEIETIKEEENILPISEFNNIIHQNISGQPTPFIYERIGQRYQHYFIDEFQDTSILQWHNILPLISDALQSENLSKVRGSLLLVGDAKQSIYRWRGGKAEQFMDLYLKEKNPFFIVPEIADLDKNFRSYEEIILFNNDFFKFISEEKRLFLTETYQNLYKNAIQNTHPKTQKGGYIAIEFLDIASTSKNEEEPITIDEAYSNSVLNFVKDAMNCGFEERDICILTRTNKQGIVLAQTLSDNGYKVISPDALLLANIAEIQFLILLSKLSLTENKELKANLLLLYCELKQIKDIHAFVIQYINEPISYFLDSVDFSMDYFHKYSYYEGISYAIERFGLAKNSDAYLSHFLNLVFEFKNIHKGGIYDFLQYWEDKKETLSISAPSGLNAISVMTVHKSKGLEFPVIIYAYVIDDLTTKKDKIWLEVPKEDYFGFEYLLLDNYSGLDNVAPQAVTLLSEQQLLDQLNIMYVAMTRPKAHLYIITDTRRIQKDSQQLKSFANVLREFLIYKNLYQEAIHFYEFGQKVTHHKQTTAETQYIEFVQSPSQLNNYTIVTKEGLLWDSKMQHAIEKGNLIHQLLAQIATEKDVAPILWQAQAQGIISKEQIVLLQEQILSIVHHTTISEYFSDKYLILNEQEFINHAGEYLRPDRIVIDTNTRKAILIDYKTGSFYPKYITQLREYASVLTKLNYQIEKAFLVFINEQIQVQEVNIV</sequence>
<dbReference type="EC" id="5.6.2.4" evidence="7"/>
<evidence type="ECO:0000313" key="12">
    <source>
        <dbReference type="EMBL" id="GJM52034.1"/>
    </source>
</evidence>
<dbReference type="PANTHER" id="PTHR11070">
    <property type="entry name" value="UVRD / RECB / PCRA DNA HELICASE FAMILY MEMBER"/>
    <property type="match status" value="1"/>
</dbReference>
<dbReference type="PROSITE" id="PS51198">
    <property type="entry name" value="UVRD_HELICASE_ATP_BIND"/>
    <property type="match status" value="1"/>
</dbReference>
<dbReference type="GO" id="GO:0003677">
    <property type="term" value="F:DNA binding"/>
    <property type="evidence" value="ECO:0007669"/>
    <property type="project" value="InterPro"/>
</dbReference>
<evidence type="ECO:0000256" key="5">
    <source>
        <dbReference type="ARBA" id="ARBA00023235"/>
    </source>
</evidence>
<evidence type="ECO:0000256" key="3">
    <source>
        <dbReference type="ARBA" id="ARBA00022806"/>
    </source>
</evidence>
<accession>A0AAV5AY49</accession>
<comment type="caution">
    <text evidence="11">The sequence shown here is derived from an EMBL/GenBank/DDBJ whole genome shotgun (WGS) entry which is preliminary data.</text>
</comment>
<dbReference type="EMBL" id="BQKB01000007">
    <property type="protein sequence ID" value="GJM52034.1"/>
    <property type="molecule type" value="Genomic_DNA"/>
</dbReference>
<proteinExistence type="predicted"/>
<dbReference type="GO" id="GO:0043138">
    <property type="term" value="F:3'-5' DNA helicase activity"/>
    <property type="evidence" value="ECO:0007669"/>
    <property type="project" value="UniProtKB-EC"/>
</dbReference>